<sequence>MSDAFAAKLKQRRRRRWIRVVFAVLVVAMIGAGVWAVWFSGLLVAQKVRVTGIEHLTEEQVLQAAEVPLNTPLARLDTEAIEGRVSELAPARRVEVSRSWPETVVITVTERTPSAWVSRDNRPWEVDAQGVIFLPVDSPEAGLPELRVDADDADVVAAAARVAHDLRDTDPALAGQVAAISAETQDSVELALLDGRAVVWGSAEDPGPKIRVLKVLLDVPAAVYDVSVPTRPTTRD</sequence>
<keyword evidence="6" id="KW-0472">Membrane</keyword>
<comment type="caution">
    <text evidence="9">The sequence shown here is derived from an EMBL/GenBank/DDBJ whole genome shotgun (WGS) entry which is preliminary data.</text>
</comment>
<evidence type="ECO:0000313" key="9">
    <source>
        <dbReference type="EMBL" id="RQN03176.1"/>
    </source>
</evidence>
<keyword evidence="5" id="KW-1133">Transmembrane helix</keyword>
<dbReference type="RefSeq" id="WP_124237194.1">
    <property type="nucleotide sequence ID" value="NZ_JBHUFI010000008.1"/>
</dbReference>
<dbReference type="Proteomes" id="UP000275225">
    <property type="component" value="Unassembled WGS sequence"/>
</dbReference>
<dbReference type="InterPro" id="IPR013685">
    <property type="entry name" value="POTRA_FtsQ_type"/>
</dbReference>
<evidence type="ECO:0000256" key="5">
    <source>
        <dbReference type="ARBA" id="ARBA00022989"/>
    </source>
</evidence>
<dbReference type="Pfam" id="PF08478">
    <property type="entry name" value="POTRA_1"/>
    <property type="match status" value="1"/>
</dbReference>
<evidence type="ECO:0000256" key="4">
    <source>
        <dbReference type="ARBA" id="ARBA00022692"/>
    </source>
</evidence>
<reference evidence="9 10" key="1">
    <citation type="submission" date="2018-11" db="EMBL/GenBank/DDBJ databases">
        <authorList>
            <person name="Li F."/>
        </authorList>
    </citation>
    <scope>NUCLEOTIDE SEQUENCE [LARGE SCALE GENOMIC DNA]</scope>
    <source>
        <strain evidence="9 10">YS17T</strain>
    </source>
</reference>
<dbReference type="AlphaFoldDB" id="A0A3N6W6M8"/>
<evidence type="ECO:0000256" key="2">
    <source>
        <dbReference type="ARBA" id="ARBA00022475"/>
    </source>
</evidence>
<evidence type="ECO:0000256" key="3">
    <source>
        <dbReference type="ARBA" id="ARBA00022618"/>
    </source>
</evidence>
<name>A0A3N6W6M8_9ACTN</name>
<dbReference type="InterPro" id="IPR034746">
    <property type="entry name" value="POTRA"/>
</dbReference>
<accession>A0A3N6W6M8</accession>
<evidence type="ECO:0000256" key="6">
    <source>
        <dbReference type="ARBA" id="ARBA00023136"/>
    </source>
</evidence>
<dbReference type="PANTHER" id="PTHR37820:SF1">
    <property type="entry name" value="CELL DIVISION PROTEIN FTSQ"/>
    <property type="match status" value="1"/>
</dbReference>
<organism evidence="9 10">
    <name type="scientific">Aeromicrobium camelliae</name>
    <dbReference type="NCBI Taxonomy" id="1538144"/>
    <lineage>
        <taxon>Bacteria</taxon>
        <taxon>Bacillati</taxon>
        <taxon>Actinomycetota</taxon>
        <taxon>Actinomycetes</taxon>
        <taxon>Propionibacteriales</taxon>
        <taxon>Nocardioidaceae</taxon>
        <taxon>Aeromicrobium</taxon>
    </lineage>
</organism>
<keyword evidence="7" id="KW-0131">Cell cycle</keyword>
<evidence type="ECO:0000259" key="8">
    <source>
        <dbReference type="PROSITE" id="PS51779"/>
    </source>
</evidence>
<dbReference type="EMBL" id="RQJX01000014">
    <property type="protein sequence ID" value="RQN03176.1"/>
    <property type="molecule type" value="Genomic_DNA"/>
</dbReference>
<comment type="subcellular location">
    <subcellularLocation>
        <location evidence="1">Membrane</location>
    </subcellularLocation>
</comment>
<dbReference type="PROSITE" id="PS51779">
    <property type="entry name" value="POTRA"/>
    <property type="match status" value="1"/>
</dbReference>
<dbReference type="GO" id="GO:0051301">
    <property type="term" value="P:cell division"/>
    <property type="evidence" value="ECO:0007669"/>
    <property type="project" value="UniProtKB-KW"/>
</dbReference>
<evidence type="ECO:0000313" key="10">
    <source>
        <dbReference type="Proteomes" id="UP000275225"/>
    </source>
</evidence>
<dbReference type="GO" id="GO:0005886">
    <property type="term" value="C:plasma membrane"/>
    <property type="evidence" value="ECO:0007669"/>
    <property type="project" value="TreeGrafter"/>
</dbReference>
<keyword evidence="4" id="KW-0812">Transmembrane</keyword>
<dbReference type="InterPro" id="IPR005548">
    <property type="entry name" value="Cell_div_FtsQ/DivIB_C"/>
</dbReference>
<keyword evidence="3" id="KW-0132">Cell division</keyword>
<evidence type="ECO:0000256" key="7">
    <source>
        <dbReference type="ARBA" id="ARBA00023306"/>
    </source>
</evidence>
<keyword evidence="2" id="KW-1003">Cell membrane</keyword>
<gene>
    <name evidence="9" type="ORF">EHW97_10890</name>
</gene>
<dbReference type="Gene3D" id="3.10.20.310">
    <property type="entry name" value="membrane protein fhac"/>
    <property type="match status" value="1"/>
</dbReference>
<dbReference type="InterPro" id="IPR050487">
    <property type="entry name" value="FtsQ_DivIB"/>
</dbReference>
<dbReference type="PANTHER" id="PTHR37820">
    <property type="entry name" value="CELL DIVISION PROTEIN DIVIB"/>
    <property type="match status" value="1"/>
</dbReference>
<evidence type="ECO:0000256" key="1">
    <source>
        <dbReference type="ARBA" id="ARBA00004370"/>
    </source>
</evidence>
<protein>
    <submittedName>
        <fullName evidence="9">FtsQ-type POTRA domain-containing protein</fullName>
    </submittedName>
</protein>
<dbReference type="Pfam" id="PF03799">
    <property type="entry name" value="FtsQ_DivIB_C"/>
    <property type="match status" value="1"/>
</dbReference>
<keyword evidence="10" id="KW-1185">Reference proteome</keyword>
<feature type="domain" description="POTRA" evidence="8">
    <location>
        <begin position="43"/>
        <end position="111"/>
    </location>
</feature>
<proteinExistence type="predicted"/>
<dbReference type="OrthoDB" id="9790760at2"/>